<dbReference type="Proteomes" id="UP000242715">
    <property type="component" value="Unassembled WGS sequence"/>
</dbReference>
<evidence type="ECO:0000313" key="1">
    <source>
        <dbReference type="EMBL" id="GAU48837.1"/>
    </source>
</evidence>
<protein>
    <submittedName>
        <fullName evidence="1">Uncharacterized protein</fullName>
    </submittedName>
</protein>
<proteinExistence type="predicted"/>
<evidence type="ECO:0000313" key="2">
    <source>
        <dbReference type="Proteomes" id="UP000242715"/>
    </source>
</evidence>
<reference evidence="2" key="1">
    <citation type="journal article" date="2017" name="Front. Plant Sci.">
        <title>Climate Clever Clovers: New Paradigm to Reduce the Environmental Footprint of Ruminants by Breeding Low Methanogenic Forages Utilizing Haplotype Variation.</title>
        <authorList>
            <person name="Kaur P."/>
            <person name="Appels R."/>
            <person name="Bayer P.E."/>
            <person name="Keeble-Gagnere G."/>
            <person name="Wang J."/>
            <person name="Hirakawa H."/>
            <person name="Shirasawa K."/>
            <person name="Vercoe P."/>
            <person name="Stefanova K."/>
            <person name="Durmic Z."/>
            <person name="Nichols P."/>
            <person name="Revell C."/>
            <person name="Isobe S.N."/>
            <person name="Edwards D."/>
            <person name="Erskine W."/>
        </authorList>
    </citation>
    <scope>NUCLEOTIDE SEQUENCE [LARGE SCALE GENOMIC DNA]</scope>
    <source>
        <strain evidence="2">cv. Daliak</strain>
    </source>
</reference>
<dbReference type="AlphaFoldDB" id="A0A2Z6PR61"/>
<name>A0A2Z6PR61_TRISU</name>
<sequence length="123" mass="14392">MTYLRDDVVIHSDDLLHEFHKVQDYLDAAMQTMAAQYVRQSEATITEKFSRSAYIKRLLDYPHILNELSMEICEVVITAQKQQHEAELEATRHAQVLAKLRAEAEAKKKAEEDEQWQLFEAEQ</sequence>
<accession>A0A2Z6PR61</accession>
<gene>
    <name evidence="1" type="ORF">TSUD_138710</name>
</gene>
<dbReference type="EMBL" id="DF974480">
    <property type="protein sequence ID" value="GAU48837.1"/>
    <property type="molecule type" value="Genomic_DNA"/>
</dbReference>
<keyword evidence="2" id="KW-1185">Reference proteome</keyword>
<organism evidence="1 2">
    <name type="scientific">Trifolium subterraneum</name>
    <name type="common">Subterranean clover</name>
    <dbReference type="NCBI Taxonomy" id="3900"/>
    <lineage>
        <taxon>Eukaryota</taxon>
        <taxon>Viridiplantae</taxon>
        <taxon>Streptophyta</taxon>
        <taxon>Embryophyta</taxon>
        <taxon>Tracheophyta</taxon>
        <taxon>Spermatophyta</taxon>
        <taxon>Magnoliopsida</taxon>
        <taxon>eudicotyledons</taxon>
        <taxon>Gunneridae</taxon>
        <taxon>Pentapetalae</taxon>
        <taxon>rosids</taxon>
        <taxon>fabids</taxon>
        <taxon>Fabales</taxon>
        <taxon>Fabaceae</taxon>
        <taxon>Papilionoideae</taxon>
        <taxon>50 kb inversion clade</taxon>
        <taxon>NPAAA clade</taxon>
        <taxon>Hologalegina</taxon>
        <taxon>IRL clade</taxon>
        <taxon>Trifolieae</taxon>
        <taxon>Trifolium</taxon>
    </lineage>
</organism>